<name>A0A6N9YTG1_9ACTN</name>
<evidence type="ECO:0000313" key="3">
    <source>
        <dbReference type="Proteomes" id="UP000469185"/>
    </source>
</evidence>
<gene>
    <name evidence="2" type="ORF">G1H11_23785</name>
</gene>
<organism evidence="2 3">
    <name type="scientific">Phytoactinopolyspora alkaliphila</name>
    <dbReference type="NCBI Taxonomy" id="1783498"/>
    <lineage>
        <taxon>Bacteria</taxon>
        <taxon>Bacillati</taxon>
        <taxon>Actinomycetota</taxon>
        <taxon>Actinomycetes</taxon>
        <taxon>Jiangellales</taxon>
        <taxon>Jiangellaceae</taxon>
        <taxon>Phytoactinopolyspora</taxon>
    </lineage>
</organism>
<dbReference type="PANTHER" id="PTHR19288:SF95">
    <property type="entry name" value="D-GLYCEROL 3-PHOSPHATE PHOSPHATASE"/>
    <property type="match status" value="1"/>
</dbReference>
<dbReference type="Gene3D" id="3.40.50.1000">
    <property type="entry name" value="HAD superfamily/HAD-like"/>
    <property type="match status" value="2"/>
</dbReference>
<dbReference type="InterPro" id="IPR036412">
    <property type="entry name" value="HAD-like_sf"/>
</dbReference>
<sequence length="394" mass="41464">MRSRWTRLSAWREVRRENWARHPRRAPSRAARDCGENGRVTVPTPTEDEIDTRVLAHVYDVALLDLDGVVYIGASAVHHAPEALLAAREEGMRLAFVTNNASRAPEAVAAHLTELGIEAFDGEVVTSAQAAARLLAERLRPGARVLVVGGDGLRSALDEKGLVPVSSATDAPEAVVQGFAPQVDWRALAEGSYAVAQGLPWIASNADRTIPTQRGIAPGNGALIEVIRAATGREPVVAGKPEPPMHREAMLRSGAVRPIVVGDRLDTDIEGAARAGADSLLVFTGVATAADAVLAPAQARPMYLGEDLRALHLPGASLLVRAGSTRRGAWSAAVDGGVARLQRSPGDGREPAGTASDEVDGLDAVRALCGAVWPSPQPVDPDSVYRALRDAGIE</sequence>
<dbReference type="Pfam" id="PF13242">
    <property type="entry name" value="Hydrolase_like"/>
    <property type="match status" value="1"/>
</dbReference>
<feature type="region of interest" description="Disordered" evidence="1">
    <location>
        <begin position="22"/>
        <end position="44"/>
    </location>
</feature>
<feature type="region of interest" description="Disordered" evidence="1">
    <location>
        <begin position="340"/>
        <end position="359"/>
    </location>
</feature>
<dbReference type="GO" id="GO:0016791">
    <property type="term" value="F:phosphatase activity"/>
    <property type="evidence" value="ECO:0007669"/>
    <property type="project" value="TreeGrafter"/>
</dbReference>
<comment type="caution">
    <text evidence="2">The sequence shown here is derived from an EMBL/GenBank/DDBJ whole genome shotgun (WGS) entry which is preliminary data.</text>
</comment>
<dbReference type="NCBIfam" id="TIGR01460">
    <property type="entry name" value="HAD-SF-IIA"/>
    <property type="match status" value="1"/>
</dbReference>
<dbReference type="AlphaFoldDB" id="A0A6N9YTG1"/>
<keyword evidence="2" id="KW-0378">Hydrolase</keyword>
<accession>A0A6N9YTG1</accession>
<dbReference type="PANTHER" id="PTHR19288">
    <property type="entry name" value="4-NITROPHENYLPHOSPHATASE-RELATED"/>
    <property type="match status" value="1"/>
</dbReference>
<dbReference type="Proteomes" id="UP000469185">
    <property type="component" value="Unassembled WGS sequence"/>
</dbReference>
<dbReference type="InterPro" id="IPR006357">
    <property type="entry name" value="HAD-SF_hydro_IIA"/>
</dbReference>
<dbReference type="EMBL" id="JAAGOB010000019">
    <property type="protein sequence ID" value="NED98326.1"/>
    <property type="molecule type" value="Genomic_DNA"/>
</dbReference>
<reference evidence="2 3" key="1">
    <citation type="submission" date="2020-02" db="EMBL/GenBank/DDBJ databases">
        <authorList>
            <person name="Li X.-J."/>
            <person name="Feng X.-M."/>
        </authorList>
    </citation>
    <scope>NUCLEOTIDE SEQUENCE [LARGE SCALE GENOMIC DNA]</scope>
    <source>
        <strain evidence="2 3">CGMCC 4.7225</strain>
    </source>
</reference>
<dbReference type="GO" id="GO:0005737">
    <property type="term" value="C:cytoplasm"/>
    <property type="evidence" value="ECO:0007669"/>
    <property type="project" value="TreeGrafter"/>
</dbReference>
<dbReference type="SUPFAM" id="SSF56784">
    <property type="entry name" value="HAD-like"/>
    <property type="match status" value="1"/>
</dbReference>
<evidence type="ECO:0000313" key="2">
    <source>
        <dbReference type="EMBL" id="NED98326.1"/>
    </source>
</evidence>
<evidence type="ECO:0000256" key="1">
    <source>
        <dbReference type="SAM" id="MobiDB-lite"/>
    </source>
</evidence>
<protein>
    <submittedName>
        <fullName evidence="2">HAD-IIA family hydrolase</fullName>
    </submittedName>
</protein>
<proteinExistence type="predicted"/>
<keyword evidence="3" id="KW-1185">Reference proteome</keyword>
<dbReference type="Pfam" id="PF13344">
    <property type="entry name" value="Hydrolase_6"/>
    <property type="match status" value="1"/>
</dbReference>
<dbReference type="InterPro" id="IPR023214">
    <property type="entry name" value="HAD_sf"/>
</dbReference>